<protein>
    <submittedName>
        <fullName evidence="2">FAD-dependent oxidoreductase</fullName>
    </submittedName>
</protein>
<dbReference type="Proteomes" id="UP000323824">
    <property type="component" value="Chromosome"/>
</dbReference>
<accession>A0A5C1QG64</accession>
<organism evidence="2 3">
    <name type="scientific">Thiospirochaeta perfilievii</name>
    <dbReference type="NCBI Taxonomy" id="252967"/>
    <lineage>
        <taxon>Bacteria</taxon>
        <taxon>Pseudomonadati</taxon>
        <taxon>Spirochaetota</taxon>
        <taxon>Spirochaetia</taxon>
        <taxon>Spirochaetales</taxon>
        <taxon>Spirochaetaceae</taxon>
        <taxon>Thiospirochaeta</taxon>
    </lineage>
</organism>
<evidence type="ECO:0000313" key="2">
    <source>
        <dbReference type="EMBL" id="QEN05202.1"/>
    </source>
</evidence>
<dbReference type="Pfam" id="PF01266">
    <property type="entry name" value="DAO"/>
    <property type="match status" value="1"/>
</dbReference>
<gene>
    <name evidence="2" type="ORF">EW093_10920</name>
</gene>
<evidence type="ECO:0000259" key="1">
    <source>
        <dbReference type="Pfam" id="PF01266"/>
    </source>
</evidence>
<name>A0A5C1QG64_9SPIO</name>
<dbReference type="KEGG" id="sper:EW093_10920"/>
<proteinExistence type="predicted"/>
<dbReference type="Gene3D" id="3.50.50.60">
    <property type="entry name" value="FAD/NAD(P)-binding domain"/>
    <property type="match status" value="1"/>
</dbReference>
<dbReference type="Gene3D" id="3.30.9.10">
    <property type="entry name" value="D-Amino Acid Oxidase, subunit A, domain 2"/>
    <property type="match status" value="1"/>
</dbReference>
<dbReference type="InterPro" id="IPR036188">
    <property type="entry name" value="FAD/NAD-bd_sf"/>
</dbReference>
<evidence type="ECO:0000313" key="3">
    <source>
        <dbReference type="Proteomes" id="UP000323824"/>
    </source>
</evidence>
<sequence length="475" mass="54010">MGKVYDVGIIGGGISGSVTALQLANSGVDTILLEQKDSLVNGPPFCHLHAGGNLYPDISDDQCKLLMKQSIEMSRLFPQSIDKRPTLITVPKTEKLEPDQIERRLKMLVQHYKKLIEEEKDNSVLGEAKDYYKIYYRDELDSLKEKPKVDNPQSVDDWMVNAIKVIDYHKLKMPIFMVQEYGWNMFRLAAQAQLALESAEYCELKTNTTVTLIEDVRNKYLDYNWKLHTKNSVYKVKYLVNSSGYKTGSIDKSLKLNPKRLIEFKAAYVSKWDNSHGMLPEIIFHGERGTPNGMAQLTPYYGNYFQIHGMTDEITLFKGGLVRRTTNDGVPDFNDDILKKLNDGWEQNEVNSRTERAINFIARFIPLFKDASVAGPPLFGAQQIVGTDSRLRVGEVSFPEKFYARSEIIKASSALTVARKIVNNVQRNNNSTLVAKESYKNSLINSIKKVDIERNSKTIALRRGFPEEMANLLVK</sequence>
<keyword evidence="3" id="KW-1185">Reference proteome</keyword>
<dbReference type="EMBL" id="CP035807">
    <property type="protein sequence ID" value="QEN05202.1"/>
    <property type="molecule type" value="Genomic_DNA"/>
</dbReference>
<dbReference type="AlphaFoldDB" id="A0A5C1QG64"/>
<dbReference type="SUPFAM" id="SSF51905">
    <property type="entry name" value="FAD/NAD(P)-binding domain"/>
    <property type="match status" value="1"/>
</dbReference>
<reference evidence="2 3" key="1">
    <citation type="submission" date="2019-02" db="EMBL/GenBank/DDBJ databases">
        <authorList>
            <person name="Fomenkov A."/>
            <person name="Dubinina G."/>
            <person name="Grabovich M."/>
            <person name="Vincze T."/>
            <person name="Roberts R.J."/>
        </authorList>
    </citation>
    <scope>NUCLEOTIDE SEQUENCE [LARGE SCALE GENOMIC DNA]</scope>
    <source>
        <strain evidence="2 3">P</strain>
    </source>
</reference>
<feature type="domain" description="FAD dependent oxidoreductase" evidence="1">
    <location>
        <begin position="6"/>
        <end position="346"/>
    </location>
</feature>
<dbReference type="RefSeq" id="WP_149568443.1">
    <property type="nucleotide sequence ID" value="NZ_CP035807.1"/>
</dbReference>
<dbReference type="InterPro" id="IPR006076">
    <property type="entry name" value="FAD-dep_OxRdtase"/>
</dbReference>
<reference evidence="2 3" key="2">
    <citation type="submission" date="2019-09" db="EMBL/GenBank/DDBJ databases">
        <title>Complete Genome Sequence and Methylome Analysis of free living Spirochaetas.</title>
        <authorList>
            <person name="Leshcheva N."/>
            <person name="Mikheeva N."/>
        </authorList>
    </citation>
    <scope>NUCLEOTIDE SEQUENCE [LARGE SCALE GENOMIC DNA]</scope>
    <source>
        <strain evidence="2 3">P</strain>
    </source>
</reference>
<dbReference type="OrthoDB" id="1401001at2"/>